<protein>
    <submittedName>
        <fullName evidence="3">Uncharacterized protein</fullName>
    </submittedName>
</protein>
<dbReference type="Proteomes" id="UP000199361">
    <property type="component" value="Unassembled WGS sequence"/>
</dbReference>
<feature type="region of interest" description="Disordered" evidence="1">
    <location>
        <begin position="99"/>
        <end position="123"/>
    </location>
</feature>
<dbReference type="RefSeq" id="WP_091087007.1">
    <property type="nucleotide sequence ID" value="NZ_FOHX01000009.1"/>
</dbReference>
<evidence type="ECO:0000313" key="4">
    <source>
        <dbReference type="Proteomes" id="UP000199361"/>
    </source>
</evidence>
<evidence type="ECO:0000256" key="2">
    <source>
        <dbReference type="SAM" id="SignalP"/>
    </source>
</evidence>
<sequence>MPKLRSVIAGLAIGTAMTGGAVAASAATSAASAATQVSTGTTVATGWGCGHRSRCGWGGWGGWRRGHHQRTRVNVDNNNFNFNRTFNNRREIDRRFHRHHHNPMTGYGASGLATTSDADDDID</sequence>
<dbReference type="EMBL" id="FOHX01000009">
    <property type="protein sequence ID" value="SEU29058.1"/>
    <property type="molecule type" value="Genomic_DNA"/>
</dbReference>
<reference evidence="3 4" key="1">
    <citation type="submission" date="2016-10" db="EMBL/GenBank/DDBJ databases">
        <authorList>
            <person name="de Groot N.N."/>
        </authorList>
    </citation>
    <scope>NUCLEOTIDE SEQUENCE [LARGE SCALE GENOMIC DNA]</scope>
    <source>
        <strain evidence="3 4">CGMCC 4.5598</strain>
    </source>
</reference>
<evidence type="ECO:0000313" key="3">
    <source>
        <dbReference type="EMBL" id="SEU29058.1"/>
    </source>
</evidence>
<accession>A0A1I0KTP9</accession>
<proteinExistence type="predicted"/>
<name>A0A1I0KTP9_9ACTN</name>
<organism evidence="3 4">
    <name type="scientific">Nonomuraea wenchangensis</name>
    <dbReference type="NCBI Taxonomy" id="568860"/>
    <lineage>
        <taxon>Bacteria</taxon>
        <taxon>Bacillati</taxon>
        <taxon>Actinomycetota</taxon>
        <taxon>Actinomycetes</taxon>
        <taxon>Streptosporangiales</taxon>
        <taxon>Streptosporangiaceae</taxon>
        <taxon>Nonomuraea</taxon>
    </lineage>
</organism>
<evidence type="ECO:0000256" key="1">
    <source>
        <dbReference type="SAM" id="MobiDB-lite"/>
    </source>
</evidence>
<gene>
    <name evidence="3" type="ORF">SAMN05421811_109315</name>
</gene>
<keyword evidence="4" id="KW-1185">Reference proteome</keyword>
<feature type="signal peptide" evidence="2">
    <location>
        <begin position="1"/>
        <end position="23"/>
    </location>
</feature>
<keyword evidence="2" id="KW-0732">Signal</keyword>
<dbReference type="AlphaFoldDB" id="A0A1I0KTP9"/>
<feature type="chain" id="PRO_5038901827" evidence="2">
    <location>
        <begin position="24"/>
        <end position="123"/>
    </location>
</feature>